<feature type="region of interest" description="Disordered" evidence="1">
    <location>
        <begin position="1"/>
        <end position="30"/>
    </location>
</feature>
<dbReference type="STRING" id="131310.A0A0N5A795"/>
<reference evidence="3" key="1">
    <citation type="submission" date="2017-02" db="UniProtKB">
        <authorList>
            <consortium name="WormBaseParasite"/>
        </authorList>
    </citation>
    <scope>IDENTIFICATION</scope>
</reference>
<protein>
    <submittedName>
        <fullName evidence="3">Kinetochore scaffold 1</fullName>
    </submittedName>
</protein>
<sequence length="738" mass="82515">MSDRSILKQPNNVPGSGMVTPNNTTTKRRVSFSRQRIVQHFDRTEVNFQCDTVLEEMDQTSSSGSNTHVMPSTPCTPDSGSGLINSTMAVFDVTLSADGFDFGNSKAMETMTCLDNTAAVFGSSEKTTPEHDNITNFEPTNFSTPRFEEITSSDGSDDMDISIARTPTRVVRNMTLDASAMDISTTPSVVQKRKSNSTSMDVSMTPVSMMRKKMLKGQESFENKENTSLDNGELVTPISCRLSNSLLYADSPVETTPKLNETGKSSRNVTPYRRRTINTIKNTSYSIDVISTSIAEDALDRSNLEIENVPGKDSDQSFLMLPSPGRNNNLDFLSESIFTANDISSSKLAVFKDVTISSTGNSFTSKTIDTSYNEDSSCFFLNKSDNLNKERDESVTSCKDIREESMCGGRSLMNKVVEDVSIAAKSIQVTPLITRERPTVNLNKDDSIDIADAVKKYAMLEEISPNDILGRETSPNEELFNETYDVSGSEITSKGLADDSLNTSKYKDDTIGTPSNIKVNEPLEDNAENNDMILGDLYNPADVTMKSVCGDSINEDQLADDVNYINPLVKGIIYNKNYESCGDKCYQFYLAMGFLQSILYKESSIIPDLAPYVVGFDVNKHLEEFMIKDESSVDLEELFKMIVELEHAGDIGFIVTQIRRINMDKYTKKLERLKIIFNMIFEMYLILVDYHDVRRENALKFINNKIDENRKLLDVMKTMDEEIKRNLLDVNSSLKNIL</sequence>
<evidence type="ECO:0000256" key="1">
    <source>
        <dbReference type="SAM" id="MobiDB-lite"/>
    </source>
</evidence>
<dbReference type="WBParaSite" id="PTRK_0001788100.1">
    <property type="protein sequence ID" value="PTRK_0001788100.1"/>
    <property type="gene ID" value="PTRK_0001788100"/>
</dbReference>
<dbReference type="AlphaFoldDB" id="A0A0N5A795"/>
<accession>A0A0N5A795</accession>
<feature type="region of interest" description="Disordered" evidence="1">
    <location>
        <begin position="491"/>
        <end position="522"/>
    </location>
</feature>
<feature type="region of interest" description="Disordered" evidence="1">
    <location>
        <begin position="59"/>
        <end position="78"/>
    </location>
</feature>
<keyword evidence="2" id="KW-1185">Reference proteome</keyword>
<feature type="compositionally biased region" description="Polar residues" evidence="1">
    <location>
        <begin position="8"/>
        <end position="25"/>
    </location>
</feature>
<proteinExistence type="predicted"/>
<evidence type="ECO:0000313" key="2">
    <source>
        <dbReference type="Proteomes" id="UP000038045"/>
    </source>
</evidence>
<feature type="compositionally biased region" description="Polar residues" evidence="1">
    <location>
        <begin position="134"/>
        <end position="144"/>
    </location>
</feature>
<organism evidence="2 3">
    <name type="scientific">Parastrongyloides trichosuri</name>
    <name type="common">Possum-specific nematode worm</name>
    <dbReference type="NCBI Taxonomy" id="131310"/>
    <lineage>
        <taxon>Eukaryota</taxon>
        <taxon>Metazoa</taxon>
        <taxon>Ecdysozoa</taxon>
        <taxon>Nematoda</taxon>
        <taxon>Chromadorea</taxon>
        <taxon>Rhabditida</taxon>
        <taxon>Tylenchina</taxon>
        <taxon>Panagrolaimomorpha</taxon>
        <taxon>Strongyloidoidea</taxon>
        <taxon>Strongyloididae</taxon>
        <taxon>Parastrongyloides</taxon>
    </lineage>
</organism>
<name>A0A0N5A795_PARTI</name>
<dbReference type="Proteomes" id="UP000038045">
    <property type="component" value="Unplaced"/>
</dbReference>
<evidence type="ECO:0000313" key="3">
    <source>
        <dbReference type="WBParaSite" id="PTRK_0001788100.1"/>
    </source>
</evidence>
<feature type="region of interest" description="Disordered" evidence="1">
    <location>
        <begin position="124"/>
        <end position="160"/>
    </location>
</feature>